<organism evidence="3 4">
    <name type="scientific">Chenggangzhangella methanolivorans</name>
    <dbReference type="NCBI Taxonomy" id="1437009"/>
    <lineage>
        <taxon>Bacteria</taxon>
        <taxon>Pseudomonadati</taxon>
        <taxon>Pseudomonadota</taxon>
        <taxon>Alphaproteobacteria</taxon>
        <taxon>Hyphomicrobiales</taxon>
        <taxon>Methylopilaceae</taxon>
        <taxon>Chenggangzhangella</taxon>
    </lineage>
</organism>
<keyword evidence="2" id="KW-0732">Signal</keyword>
<evidence type="ECO:0000313" key="4">
    <source>
        <dbReference type="Proteomes" id="UP000825701"/>
    </source>
</evidence>
<feature type="signal peptide" evidence="2">
    <location>
        <begin position="1"/>
        <end position="25"/>
    </location>
</feature>
<feature type="chain" id="PRO_5039437693" description="Lipoprotein" evidence="2">
    <location>
        <begin position="26"/>
        <end position="211"/>
    </location>
</feature>
<evidence type="ECO:0000313" key="3">
    <source>
        <dbReference type="EMBL" id="QZO01649.1"/>
    </source>
</evidence>
<dbReference type="EMBL" id="CP081869">
    <property type="protein sequence ID" value="QZO01649.1"/>
    <property type="molecule type" value="Genomic_DNA"/>
</dbReference>
<name>A0A9E6RBD9_9HYPH</name>
<dbReference type="AlphaFoldDB" id="A0A9E6RBD9"/>
<dbReference type="Proteomes" id="UP000825701">
    <property type="component" value="Chromosome"/>
</dbReference>
<reference evidence="3" key="1">
    <citation type="submission" date="2021-08" db="EMBL/GenBank/DDBJ databases">
        <authorList>
            <person name="Zhang H."/>
            <person name="Xu M."/>
            <person name="Yu Z."/>
            <person name="Yang L."/>
            <person name="Cai Y."/>
        </authorList>
    </citation>
    <scope>NUCLEOTIDE SEQUENCE</scope>
    <source>
        <strain evidence="3">CHL1</strain>
    </source>
</reference>
<evidence type="ECO:0000256" key="2">
    <source>
        <dbReference type="SAM" id="SignalP"/>
    </source>
</evidence>
<dbReference type="RefSeq" id="WP_261404954.1">
    <property type="nucleotide sequence ID" value="NZ_CP081869.1"/>
</dbReference>
<accession>A0A9E6RBD9</accession>
<gene>
    <name evidence="3" type="ORF">K6K41_09755</name>
</gene>
<evidence type="ECO:0000256" key="1">
    <source>
        <dbReference type="SAM" id="MobiDB-lite"/>
    </source>
</evidence>
<feature type="region of interest" description="Disordered" evidence="1">
    <location>
        <begin position="33"/>
        <end position="56"/>
    </location>
</feature>
<dbReference type="KEGG" id="cmet:K6K41_09755"/>
<proteinExistence type="predicted"/>
<sequence>MRRVTPILARLRRAALVPLACLALAACGTVSPDDPNRAAANPDAGTKFLLGTSNPTPLQTSADDIKRSCPPIEILEGASAHRVIEPAGSTDAFDVRYQASIAETARECSTLGVEAAIRIGVQGRVVLGPKGAPGTYRVPLRIAVVDEGSRPVYSQLHLVDVTVPAGATMADFTKIDDAISIPIPANRFAGWRIVVGYDAQAPVAAKTTRRR</sequence>
<keyword evidence="4" id="KW-1185">Reference proteome</keyword>
<protein>
    <recommendedName>
        <fullName evidence="5">Lipoprotein</fullName>
    </recommendedName>
</protein>
<evidence type="ECO:0008006" key="5">
    <source>
        <dbReference type="Google" id="ProtNLM"/>
    </source>
</evidence>